<gene>
    <name evidence="5" type="ORF">GLYMA_11G025900</name>
</gene>
<comment type="function">
    <text evidence="3">Transcription activator.</text>
</comment>
<dbReference type="GO" id="GO:0048731">
    <property type="term" value="P:system development"/>
    <property type="evidence" value="ECO:0007669"/>
    <property type="project" value="UniProtKB-ARBA"/>
</dbReference>
<dbReference type="InterPro" id="IPR014978">
    <property type="entry name" value="Gln-Leu-Gln_QLQ"/>
</dbReference>
<name>K7LMQ5_SOYBN</name>
<dbReference type="OrthoDB" id="1741324at2759"/>
<comment type="similarity">
    <text evidence="3">Belongs to the GRF family.</text>
</comment>
<keyword evidence="7" id="KW-1185">Reference proteome</keyword>
<feature type="domain" description="QLQ" evidence="4">
    <location>
        <begin position="14"/>
        <end position="49"/>
    </location>
</feature>
<dbReference type="PANTHER" id="PTHR31602">
    <property type="entry name" value="GROWTH-REGULATING FACTOR 5"/>
    <property type="match status" value="1"/>
</dbReference>
<dbReference type="AlphaFoldDB" id="K7LMQ5"/>
<dbReference type="GO" id="GO:0005634">
    <property type="term" value="C:nucleus"/>
    <property type="evidence" value="ECO:0007669"/>
    <property type="project" value="UniProtKB-SubCell"/>
</dbReference>
<dbReference type="PROSITE" id="PS51666">
    <property type="entry name" value="QLQ"/>
    <property type="match status" value="1"/>
</dbReference>
<dbReference type="HOGENOM" id="CLU_2709721_0_0_1"/>
<comment type="subcellular location">
    <subcellularLocation>
        <location evidence="1 3">Nucleus</location>
    </subcellularLocation>
</comment>
<evidence type="ECO:0000313" key="6">
    <source>
        <dbReference type="EnsemblPlants" id="KRH27965"/>
    </source>
</evidence>
<dbReference type="PaxDb" id="3847-GLYMA11G02821.1"/>
<dbReference type="PANTHER" id="PTHR31602:SF105">
    <property type="entry name" value="GROWTH-REGULATING FACTOR"/>
    <property type="match status" value="1"/>
</dbReference>
<reference evidence="5" key="3">
    <citation type="submission" date="2018-07" db="EMBL/GenBank/DDBJ databases">
        <title>WGS assembly of Glycine max.</title>
        <authorList>
            <person name="Schmutz J."/>
            <person name="Cannon S."/>
            <person name="Schlueter J."/>
            <person name="Ma J."/>
            <person name="Mitros T."/>
            <person name="Nelson W."/>
            <person name="Hyten D."/>
            <person name="Song Q."/>
            <person name="Thelen J."/>
            <person name="Cheng J."/>
            <person name="Xu D."/>
            <person name="Hellsten U."/>
            <person name="May G."/>
            <person name="Yu Y."/>
            <person name="Sakurai T."/>
            <person name="Umezawa T."/>
            <person name="Bhattacharyya M."/>
            <person name="Sandhu D."/>
            <person name="Valliyodan B."/>
            <person name="Lindquist E."/>
            <person name="Peto M."/>
            <person name="Grant D."/>
            <person name="Shu S."/>
            <person name="Goodstein D."/>
            <person name="Barry K."/>
            <person name="Futrell-Griggs M."/>
            <person name="Abernathy B."/>
            <person name="Du J."/>
            <person name="Tian Z."/>
            <person name="Zhu L."/>
            <person name="Gill N."/>
            <person name="Joshi T."/>
            <person name="Libault M."/>
            <person name="Sethuraman A."/>
            <person name="Zhang X."/>
            <person name="Shinozaki K."/>
            <person name="Nguyen H."/>
            <person name="Wing R."/>
            <person name="Cregan P."/>
            <person name="Specht J."/>
            <person name="Grimwood J."/>
            <person name="Rokhsar D."/>
            <person name="Stacey G."/>
            <person name="Shoemaker R."/>
            <person name="Jackson S."/>
        </authorList>
    </citation>
    <scope>NUCLEOTIDE SEQUENCE</scope>
    <source>
        <tissue evidence="5">Callus</tissue>
    </source>
</reference>
<dbReference type="GO" id="GO:0006355">
    <property type="term" value="P:regulation of DNA-templated transcription"/>
    <property type="evidence" value="ECO:0007669"/>
    <property type="project" value="InterPro"/>
</dbReference>
<dbReference type="InParanoid" id="K7LMQ5"/>
<dbReference type="GO" id="GO:0005524">
    <property type="term" value="F:ATP binding"/>
    <property type="evidence" value="ECO:0007669"/>
    <property type="project" value="UniProtKB-UniRule"/>
</dbReference>
<dbReference type="SMART" id="SM00951">
    <property type="entry name" value="QLQ"/>
    <property type="match status" value="1"/>
</dbReference>
<comment type="domain">
    <text evidence="3">The QLQ domain and WRC domain may be involved in protein-protein interaction and DNA-binding, respectively.</text>
</comment>
<accession>K7LMQ5</accession>
<keyword evidence="3" id="KW-0010">Activator</keyword>
<organism evidence="6">
    <name type="scientific">Glycine max</name>
    <name type="common">Soybean</name>
    <name type="synonym">Glycine hispida</name>
    <dbReference type="NCBI Taxonomy" id="3847"/>
    <lineage>
        <taxon>Eukaryota</taxon>
        <taxon>Viridiplantae</taxon>
        <taxon>Streptophyta</taxon>
        <taxon>Embryophyta</taxon>
        <taxon>Tracheophyta</taxon>
        <taxon>Spermatophyta</taxon>
        <taxon>Magnoliopsida</taxon>
        <taxon>eudicotyledons</taxon>
        <taxon>Gunneridae</taxon>
        <taxon>Pentapetalae</taxon>
        <taxon>rosids</taxon>
        <taxon>fabids</taxon>
        <taxon>Fabales</taxon>
        <taxon>Fabaceae</taxon>
        <taxon>Papilionoideae</taxon>
        <taxon>50 kb inversion clade</taxon>
        <taxon>NPAAA clade</taxon>
        <taxon>indigoferoid/millettioid clade</taxon>
        <taxon>Phaseoleae</taxon>
        <taxon>Glycine</taxon>
        <taxon>Glycine subgen. Soja</taxon>
    </lineage>
</organism>
<dbReference type="GO" id="GO:0006351">
    <property type="term" value="P:DNA-templated transcription"/>
    <property type="evidence" value="ECO:0007669"/>
    <property type="project" value="UniProtKB-UniRule"/>
</dbReference>
<dbReference type="Pfam" id="PF08880">
    <property type="entry name" value="QLQ"/>
    <property type="match status" value="1"/>
</dbReference>
<evidence type="ECO:0000313" key="7">
    <source>
        <dbReference type="Proteomes" id="UP000008827"/>
    </source>
</evidence>
<dbReference type="Proteomes" id="UP000008827">
    <property type="component" value="Chromosome 11"/>
</dbReference>
<dbReference type="EnsemblPlants" id="KRH27965">
    <property type="protein sequence ID" value="KRH27965"/>
    <property type="gene ID" value="GLYMA_11G025900"/>
</dbReference>
<proteinExistence type="inferred from homology"/>
<keyword evidence="3" id="KW-0804">Transcription</keyword>
<reference evidence="5 6" key="1">
    <citation type="journal article" date="2010" name="Nature">
        <title>Genome sequence of the palaeopolyploid soybean.</title>
        <authorList>
            <person name="Schmutz J."/>
            <person name="Cannon S.B."/>
            <person name="Schlueter J."/>
            <person name="Ma J."/>
            <person name="Mitros T."/>
            <person name="Nelson W."/>
            <person name="Hyten D.L."/>
            <person name="Song Q."/>
            <person name="Thelen J.J."/>
            <person name="Cheng J."/>
            <person name="Xu D."/>
            <person name="Hellsten U."/>
            <person name="May G.D."/>
            <person name="Yu Y."/>
            <person name="Sakurai T."/>
            <person name="Umezawa T."/>
            <person name="Bhattacharyya M.K."/>
            <person name="Sandhu D."/>
            <person name="Valliyodan B."/>
            <person name="Lindquist E."/>
            <person name="Peto M."/>
            <person name="Grant D."/>
            <person name="Shu S."/>
            <person name="Goodstein D."/>
            <person name="Barry K."/>
            <person name="Futrell-Griggs M."/>
            <person name="Abernathy B."/>
            <person name="Du J."/>
            <person name="Tian Z."/>
            <person name="Zhu L."/>
            <person name="Gill N."/>
            <person name="Joshi T."/>
            <person name="Libault M."/>
            <person name="Sethuraman A."/>
            <person name="Zhang X.-C."/>
            <person name="Shinozaki K."/>
            <person name="Nguyen H.T."/>
            <person name="Wing R.A."/>
            <person name="Cregan P."/>
            <person name="Specht J."/>
            <person name="Grimwood J."/>
            <person name="Rokhsar D."/>
            <person name="Stacey G."/>
            <person name="Shoemaker R.C."/>
            <person name="Jackson S.A."/>
        </authorList>
    </citation>
    <scope>NUCLEOTIDE SEQUENCE [LARGE SCALE GENOMIC DNA]</scope>
    <source>
        <strain evidence="6">cv. Williams 82</strain>
        <tissue evidence="5">Callus</tissue>
    </source>
</reference>
<dbReference type="EMBL" id="CM000844">
    <property type="protein sequence ID" value="KRH27965.1"/>
    <property type="molecule type" value="Genomic_DNA"/>
</dbReference>
<evidence type="ECO:0000256" key="3">
    <source>
        <dbReference type="RuleBase" id="RU367127"/>
    </source>
</evidence>
<evidence type="ECO:0000313" key="5">
    <source>
        <dbReference type="EMBL" id="KRH27965.1"/>
    </source>
</evidence>
<keyword evidence="2 3" id="KW-0539">Nucleus</keyword>
<evidence type="ECO:0000259" key="4">
    <source>
        <dbReference type="PROSITE" id="PS51666"/>
    </source>
</evidence>
<reference evidence="6" key="2">
    <citation type="submission" date="2018-02" db="UniProtKB">
        <authorList>
            <consortium name="EnsemblPlants"/>
        </authorList>
    </citation>
    <scope>IDENTIFICATION</scope>
    <source>
        <strain evidence="6">Williams 82</strain>
    </source>
</reference>
<protein>
    <recommendedName>
        <fullName evidence="3">Growth-regulating factor</fullName>
    </recommendedName>
</protein>
<evidence type="ECO:0000256" key="2">
    <source>
        <dbReference type="ARBA" id="ARBA00023242"/>
    </source>
</evidence>
<sequence>MSVPPPLAAVMWMSFMVAQWPWLEHQALIFKYLKAGLSVPLDLLLPIYKSLQLMSSHPSMGYYGKNSWKRLPI</sequence>
<evidence type="ECO:0000256" key="1">
    <source>
        <dbReference type="ARBA" id="ARBA00004123"/>
    </source>
</evidence>
<keyword evidence="3" id="KW-0805">Transcription regulation</keyword>
<dbReference type="Gramene" id="KRH27965">
    <property type="protein sequence ID" value="KRH27965"/>
    <property type="gene ID" value="GLYMA_11G025900"/>
</dbReference>
<dbReference type="InterPro" id="IPR031137">
    <property type="entry name" value="GRF"/>
</dbReference>